<evidence type="ECO:0000313" key="3">
    <source>
        <dbReference type="EMBL" id="KAA1112318.1"/>
    </source>
</evidence>
<name>A0A5B0QGI8_PUCGR</name>
<feature type="coiled-coil region" evidence="1">
    <location>
        <begin position="14"/>
        <end position="41"/>
    </location>
</feature>
<dbReference type="InterPro" id="IPR047655">
    <property type="entry name" value="Transpos_IS630-like"/>
</dbReference>
<sequence>MSDSAVTDSTELEIEANKERSRVLLEELRDLNKKIAQQEATKKAKGKIEEKRAYKDDRLTHKERKANAIIKPEVRELIRENVNGKGMKIVDAMKAFNVSRRQIQRIKAEDPDQVKTHKKRPSKFTDDMKTELLLELDQKSTTTLLEMVKFIQERFGVKVSTQAISNLIHDMDISWKQVTNIPAAWNKTELIEQRADFVNRCGLDLGRRVVFIDEAGFDLHSGRAFGHSPSGQPAVLSLVPKAKQVTLIGALSVDGFDYYELLNADNTKAKGVGADEVCLFLGSLGARLPRESIIIMDNAPTHQGEHFKEVIGSLETSKSIKIEFLPPYSPFLNPIEYSFHSIKSYVQSKQPPNRAALVEEIKNAIREVITPEKSKIYFSHCQRLYQPCADFQQITGLVLTAPPAE</sequence>
<dbReference type="AlphaFoldDB" id="A0A5B0QGI8"/>
<dbReference type="PANTHER" id="PTHR46564:SF1">
    <property type="entry name" value="TRANSPOSASE"/>
    <property type="match status" value="1"/>
</dbReference>
<dbReference type="SUPFAM" id="SSF46689">
    <property type="entry name" value="Homeodomain-like"/>
    <property type="match status" value="1"/>
</dbReference>
<dbReference type="PANTHER" id="PTHR46564">
    <property type="entry name" value="TRANSPOSASE"/>
    <property type="match status" value="1"/>
</dbReference>
<dbReference type="InterPro" id="IPR038717">
    <property type="entry name" value="Tc1-like_DDE_dom"/>
</dbReference>
<feature type="domain" description="Tc1-like transposase DDE" evidence="2">
    <location>
        <begin position="208"/>
        <end position="353"/>
    </location>
</feature>
<dbReference type="Proteomes" id="UP000325313">
    <property type="component" value="Unassembled WGS sequence"/>
</dbReference>
<evidence type="ECO:0000256" key="1">
    <source>
        <dbReference type="SAM" id="Coils"/>
    </source>
</evidence>
<protein>
    <recommendedName>
        <fullName evidence="2">Tc1-like transposase DDE domain-containing protein</fullName>
    </recommendedName>
</protein>
<organism evidence="3 4">
    <name type="scientific">Puccinia graminis f. sp. tritici</name>
    <dbReference type="NCBI Taxonomy" id="56615"/>
    <lineage>
        <taxon>Eukaryota</taxon>
        <taxon>Fungi</taxon>
        <taxon>Dikarya</taxon>
        <taxon>Basidiomycota</taxon>
        <taxon>Pucciniomycotina</taxon>
        <taxon>Pucciniomycetes</taxon>
        <taxon>Pucciniales</taxon>
        <taxon>Pucciniaceae</taxon>
        <taxon>Puccinia</taxon>
    </lineage>
</organism>
<dbReference type="InterPro" id="IPR036397">
    <property type="entry name" value="RNaseH_sf"/>
</dbReference>
<proteinExistence type="predicted"/>
<evidence type="ECO:0000259" key="2">
    <source>
        <dbReference type="Pfam" id="PF13358"/>
    </source>
</evidence>
<dbReference type="EMBL" id="VDEP01000279">
    <property type="protein sequence ID" value="KAA1112318.1"/>
    <property type="molecule type" value="Genomic_DNA"/>
</dbReference>
<reference evidence="3 4" key="1">
    <citation type="submission" date="2019-05" db="EMBL/GenBank/DDBJ databases">
        <title>Emergence of the Ug99 lineage of the wheat stem rust pathogen through somatic hybridization.</title>
        <authorList>
            <person name="Li F."/>
            <person name="Upadhyaya N.M."/>
            <person name="Sperschneider J."/>
            <person name="Matny O."/>
            <person name="Nguyen-Phuc H."/>
            <person name="Mago R."/>
            <person name="Raley C."/>
            <person name="Miller M.E."/>
            <person name="Silverstein K.A.T."/>
            <person name="Henningsen E."/>
            <person name="Hirsch C.D."/>
            <person name="Visser B."/>
            <person name="Pretorius Z.A."/>
            <person name="Steffenson B.J."/>
            <person name="Schwessinger B."/>
            <person name="Dodds P.N."/>
            <person name="Figueroa M."/>
        </authorList>
    </citation>
    <scope>NUCLEOTIDE SEQUENCE [LARGE SCALE GENOMIC DNA]</scope>
    <source>
        <strain evidence="3 4">Ug99</strain>
    </source>
</reference>
<gene>
    <name evidence="3" type="ORF">PGTUg99_050279</name>
</gene>
<dbReference type="Gene3D" id="3.30.420.10">
    <property type="entry name" value="Ribonuclease H-like superfamily/Ribonuclease H"/>
    <property type="match status" value="1"/>
</dbReference>
<dbReference type="GO" id="GO:0003676">
    <property type="term" value="F:nucleic acid binding"/>
    <property type="evidence" value="ECO:0007669"/>
    <property type="project" value="InterPro"/>
</dbReference>
<dbReference type="Pfam" id="PF13358">
    <property type="entry name" value="DDE_3"/>
    <property type="match status" value="1"/>
</dbReference>
<dbReference type="NCBIfam" id="NF033545">
    <property type="entry name" value="transpos_IS630"/>
    <property type="match status" value="1"/>
</dbReference>
<comment type="caution">
    <text evidence="3">The sequence shown here is derived from an EMBL/GenBank/DDBJ whole genome shotgun (WGS) entry which is preliminary data.</text>
</comment>
<keyword evidence="1" id="KW-0175">Coiled coil</keyword>
<dbReference type="InterPro" id="IPR009057">
    <property type="entry name" value="Homeodomain-like_sf"/>
</dbReference>
<evidence type="ECO:0000313" key="4">
    <source>
        <dbReference type="Proteomes" id="UP000325313"/>
    </source>
</evidence>
<accession>A0A5B0QGI8</accession>